<organism evidence="1 2">
    <name type="scientific">Nocardia pulmonis</name>
    <dbReference type="NCBI Taxonomy" id="2951408"/>
    <lineage>
        <taxon>Bacteria</taxon>
        <taxon>Bacillati</taxon>
        <taxon>Actinomycetota</taxon>
        <taxon>Actinomycetes</taxon>
        <taxon>Mycobacteriales</taxon>
        <taxon>Nocardiaceae</taxon>
        <taxon>Nocardia</taxon>
    </lineage>
</organism>
<reference evidence="1" key="1">
    <citation type="submission" date="2022-06" db="EMBL/GenBank/DDBJ databases">
        <title>Novel species in genus nocardia.</title>
        <authorList>
            <person name="Li F."/>
        </authorList>
    </citation>
    <scope>NUCLEOTIDE SEQUENCE</scope>
    <source>
        <strain evidence="1">CDC141</strain>
    </source>
</reference>
<accession>A0A9X2EAV1</accession>
<dbReference type="SUPFAM" id="SSF53474">
    <property type="entry name" value="alpha/beta-Hydrolases"/>
    <property type="match status" value="1"/>
</dbReference>
<comment type="caution">
    <text evidence="1">The sequence shown here is derived from an EMBL/GenBank/DDBJ whole genome shotgun (WGS) entry which is preliminary data.</text>
</comment>
<protein>
    <recommendedName>
        <fullName evidence="3">AB hydrolase-1 domain-containing protein</fullName>
    </recommendedName>
</protein>
<dbReference type="EMBL" id="JAMRXG010000012">
    <property type="protein sequence ID" value="MCM6776959.1"/>
    <property type="molecule type" value="Genomic_DNA"/>
</dbReference>
<keyword evidence="2" id="KW-1185">Reference proteome</keyword>
<sequence length="155" mass="17098">MASQDGVIIEQESAVELRQLFVLWGDLLRMHHPPLAHLPARTAVHARTTAAWTTAELEQTVTGFAALLDPRQAVQLVVDREVDIRPRLPRIITPTVVLASGQDRIIEIDEQRAVAAAIPRAEYREFDAGHALPAEDSAGFVEVVAEFLGRHRISA</sequence>
<dbReference type="AlphaFoldDB" id="A0A9X2EAV1"/>
<dbReference type="Gene3D" id="3.40.50.1820">
    <property type="entry name" value="alpha/beta hydrolase"/>
    <property type="match status" value="1"/>
</dbReference>
<evidence type="ECO:0008006" key="3">
    <source>
        <dbReference type="Google" id="ProtNLM"/>
    </source>
</evidence>
<evidence type="ECO:0000313" key="2">
    <source>
        <dbReference type="Proteomes" id="UP001139157"/>
    </source>
</evidence>
<evidence type="ECO:0000313" key="1">
    <source>
        <dbReference type="EMBL" id="MCM6776959.1"/>
    </source>
</evidence>
<name>A0A9X2EAV1_9NOCA</name>
<dbReference type="RefSeq" id="WP_251915492.1">
    <property type="nucleotide sequence ID" value="NZ_JAMRXG010000012.1"/>
</dbReference>
<proteinExistence type="predicted"/>
<gene>
    <name evidence="1" type="ORF">NDR86_26060</name>
</gene>
<dbReference type="Proteomes" id="UP001139157">
    <property type="component" value="Unassembled WGS sequence"/>
</dbReference>
<dbReference type="InterPro" id="IPR029058">
    <property type="entry name" value="AB_hydrolase_fold"/>
</dbReference>